<keyword evidence="1" id="KW-0732">Signal</keyword>
<dbReference type="RefSeq" id="WP_096600329.1">
    <property type="nucleotide sequence ID" value="NZ_OBEN01000001.1"/>
</dbReference>
<accession>A0A285NQW3</accession>
<protein>
    <recommendedName>
        <fullName evidence="4">Lipoprotein</fullName>
    </recommendedName>
</protein>
<dbReference type="PROSITE" id="PS51257">
    <property type="entry name" value="PROKAR_LIPOPROTEIN"/>
    <property type="match status" value="1"/>
</dbReference>
<organism evidence="2 3">
    <name type="scientific">Hydrogenobacter hydrogenophilus</name>
    <dbReference type="NCBI Taxonomy" id="35835"/>
    <lineage>
        <taxon>Bacteria</taxon>
        <taxon>Pseudomonadati</taxon>
        <taxon>Aquificota</taxon>
        <taxon>Aquificia</taxon>
        <taxon>Aquificales</taxon>
        <taxon>Aquificaceae</taxon>
        <taxon>Hydrogenobacter</taxon>
    </lineage>
</organism>
<keyword evidence="3" id="KW-1185">Reference proteome</keyword>
<gene>
    <name evidence="2" type="ORF">SAMN06265353_0283</name>
</gene>
<dbReference type="AlphaFoldDB" id="A0A285NQW3"/>
<name>A0A285NQW3_9AQUI</name>
<evidence type="ECO:0000313" key="2">
    <source>
        <dbReference type="EMBL" id="SNZ11598.1"/>
    </source>
</evidence>
<dbReference type="EMBL" id="OBEN01000001">
    <property type="protein sequence ID" value="SNZ11598.1"/>
    <property type="molecule type" value="Genomic_DNA"/>
</dbReference>
<reference evidence="3" key="1">
    <citation type="submission" date="2017-09" db="EMBL/GenBank/DDBJ databases">
        <authorList>
            <person name="Varghese N."/>
            <person name="Submissions S."/>
        </authorList>
    </citation>
    <scope>NUCLEOTIDE SEQUENCE [LARGE SCALE GENOMIC DNA]</scope>
    <source>
        <strain evidence="3">DSM 2913</strain>
    </source>
</reference>
<sequence>MRKGFLSLAMGSMLIASCGGGGADFDLPSSGGGGGGSSNSVKFKNVSVQPTNLQTTSSFSVSWTADYSGMYVVEVYQSPSNSVPVPKDNYRIATVNCFSFSEACKGSSGSIQCKIDRGSPNIISCNVGGYATTNAQLVSGTGYIVLRAVVFNPFEETADIRSVQVVFP</sequence>
<feature type="chain" id="PRO_5012267384" description="Lipoprotein" evidence="1">
    <location>
        <begin position="24"/>
        <end position="168"/>
    </location>
</feature>
<evidence type="ECO:0000313" key="3">
    <source>
        <dbReference type="Proteomes" id="UP000218627"/>
    </source>
</evidence>
<feature type="signal peptide" evidence="1">
    <location>
        <begin position="1"/>
        <end position="23"/>
    </location>
</feature>
<proteinExistence type="predicted"/>
<evidence type="ECO:0000256" key="1">
    <source>
        <dbReference type="SAM" id="SignalP"/>
    </source>
</evidence>
<dbReference type="Proteomes" id="UP000218627">
    <property type="component" value="Unassembled WGS sequence"/>
</dbReference>
<evidence type="ECO:0008006" key="4">
    <source>
        <dbReference type="Google" id="ProtNLM"/>
    </source>
</evidence>